<evidence type="ECO:0000313" key="1">
    <source>
        <dbReference type="EMBL" id="KAK0164366.1"/>
    </source>
</evidence>
<evidence type="ECO:0000313" key="2">
    <source>
        <dbReference type="Proteomes" id="UP001168990"/>
    </source>
</evidence>
<dbReference type="AlphaFoldDB" id="A0AA39KK80"/>
<organism evidence="1 2">
    <name type="scientific">Microctonus aethiopoides</name>
    <dbReference type="NCBI Taxonomy" id="144406"/>
    <lineage>
        <taxon>Eukaryota</taxon>
        <taxon>Metazoa</taxon>
        <taxon>Ecdysozoa</taxon>
        <taxon>Arthropoda</taxon>
        <taxon>Hexapoda</taxon>
        <taxon>Insecta</taxon>
        <taxon>Pterygota</taxon>
        <taxon>Neoptera</taxon>
        <taxon>Endopterygota</taxon>
        <taxon>Hymenoptera</taxon>
        <taxon>Apocrita</taxon>
        <taxon>Ichneumonoidea</taxon>
        <taxon>Braconidae</taxon>
        <taxon>Euphorinae</taxon>
        <taxon>Microctonus</taxon>
    </lineage>
</organism>
<reference evidence="1" key="1">
    <citation type="journal article" date="2023" name="bioRxiv">
        <title>Scaffold-level genome assemblies of two parasitoid biocontrol wasps reveal the parthenogenesis mechanism and an associated novel virus.</title>
        <authorList>
            <person name="Inwood S."/>
            <person name="Skelly J."/>
            <person name="Guhlin J."/>
            <person name="Harrop T."/>
            <person name="Goldson S."/>
            <person name="Dearden P."/>
        </authorList>
    </citation>
    <scope>NUCLEOTIDE SEQUENCE</scope>
    <source>
        <strain evidence="1">Irish</strain>
        <tissue evidence="1">Whole body</tissue>
    </source>
</reference>
<dbReference type="Proteomes" id="UP001168990">
    <property type="component" value="Unassembled WGS sequence"/>
</dbReference>
<name>A0AA39KK80_9HYME</name>
<dbReference type="EMBL" id="JAQQBS010001422">
    <property type="protein sequence ID" value="KAK0164366.1"/>
    <property type="molecule type" value="Genomic_DNA"/>
</dbReference>
<protein>
    <submittedName>
        <fullName evidence="1">Uncharacterized protein</fullName>
    </submittedName>
</protein>
<sequence>MEYGGDCWCWSVSTRLQQDGDKRGVACGGGQWCLEVRPQLQYRLIRNVHSGYVWAAHPDGGWLGWVDA</sequence>
<accession>A0AA39KK80</accession>
<proteinExistence type="predicted"/>
<keyword evidence="2" id="KW-1185">Reference proteome</keyword>
<gene>
    <name evidence="1" type="ORF">PV328_003002</name>
</gene>
<reference evidence="1" key="2">
    <citation type="submission" date="2023-03" db="EMBL/GenBank/DDBJ databases">
        <authorList>
            <person name="Inwood S.N."/>
            <person name="Skelly J.G."/>
            <person name="Guhlin J."/>
            <person name="Harrop T.W.R."/>
            <person name="Goldson S.G."/>
            <person name="Dearden P.K."/>
        </authorList>
    </citation>
    <scope>NUCLEOTIDE SEQUENCE</scope>
    <source>
        <strain evidence="1">Irish</strain>
        <tissue evidence="1">Whole body</tissue>
    </source>
</reference>
<comment type="caution">
    <text evidence="1">The sequence shown here is derived from an EMBL/GenBank/DDBJ whole genome shotgun (WGS) entry which is preliminary data.</text>
</comment>